<dbReference type="GO" id="GO:0016491">
    <property type="term" value="F:oxidoreductase activity"/>
    <property type="evidence" value="ECO:0007669"/>
    <property type="project" value="UniProtKB-KW"/>
</dbReference>
<dbReference type="STRING" id="2512241.A0A553HXY9"/>
<comment type="caution">
    <text evidence="2">The sequence shown here is derived from an EMBL/GenBank/DDBJ whole genome shotgun (WGS) entry which is preliminary data.</text>
</comment>
<keyword evidence="1" id="KW-0560">Oxidoreductase</keyword>
<dbReference type="PRINTS" id="PR00081">
    <property type="entry name" value="GDHRDH"/>
</dbReference>
<sequence>MSLGSALHGVGSIIYGKFFVTLPIPTSTPQLSESIIIVTGANTGLGYEACKHLSHLGVGKLIMACRDTTKGETAKKNILASTGRPASSIDVWRIDMDSYESIKSFANSASELSRLDGILANAGLMTTEFGLSEGTERNLNVNVISTFLLYLLLLPKMRESQKKTGNIPRFTIPNSSLHYMVPLEELKSGNRKIIDGLNDPETSKMARRYNLSKLLVIYAVREFAERSSSSGKGPTIINTPNPSFCKSSLAKESQGTAGFELFESAMARSTEEGSRTLVHGVLAGLETNGQYLTDCKVQCPANHVTGPWGQEVQQRFFSELLERLETIHPGISAHI</sequence>
<dbReference type="PANTHER" id="PTHR43157:SF31">
    <property type="entry name" value="PHOSPHATIDYLINOSITOL-GLYCAN BIOSYNTHESIS CLASS F PROTEIN"/>
    <property type="match status" value="1"/>
</dbReference>
<dbReference type="Gene3D" id="3.40.50.720">
    <property type="entry name" value="NAD(P)-binding Rossmann-like Domain"/>
    <property type="match status" value="1"/>
</dbReference>
<evidence type="ECO:0000256" key="1">
    <source>
        <dbReference type="ARBA" id="ARBA00023002"/>
    </source>
</evidence>
<dbReference type="EMBL" id="VFLP01000033">
    <property type="protein sequence ID" value="TRX92820.1"/>
    <property type="molecule type" value="Genomic_DNA"/>
</dbReference>
<accession>A0A553HXY9</accession>
<gene>
    <name evidence="2" type="ORF">FHL15_006226</name>
</gene>
<evidence type="ECO:0000313" key="3">
    <source>
        <dbReference type="Proteomes" id="UP000319160"/>
    </source>
</evidence>
<evidence type="ECO:0000313" key="2">
    <source>
        <dbReference type="EMBL" id="TRX92820.1"/>
    </source>
</evidence>
<dbReference type="AlphaFoldDB" id="A0A553HXY9"/>
<name>A0A553HXY9_9PEZI</name>
<dbReference type="SUPFAM" id="SSF51735">
    <property type="entry name" value="NAD(P)-binding Rossmann-fold domains"/>
    <property type="match status" value="1"/>
</dbReference>
<dbReference type="InterPro" id="IPR036291">
    <property type="entry name" value="NAD(P)-bd_dom_sf"/>
</dbReference>
<dbReference type="InterPro" id="IPR002347">
    <property type="entry name" value="SDR_fam"/>
</dbReference>
<protein>
    <submittedName>
        <fullName evidence="2">Uncharacterized protein</fullName>
    </submittedName>
</protein>
<organism evidence="2 3">
    <name type="scientific">Xylaria flabelliformis</name>
    <dbReference type="NCBI Taxonomy" id="2512241"/>
    <lineage>
        <taxon>Eukaryota</taxon>
        <taxon>Fungi</taxon>
        <taxon>Dikarya</taxon>
        <taxon>Ascomycota</taxon>
        <taxon>Pezizomycotina</taxon>
        <taxon>Sordariomycetes</taxon>
        <taxon>Xylariomycetidae</taxon>
        <taxon>Xylariales</taxon>
        <taxon>Xylariaceae</taxon>
        <taxon>Xylaria</taxon>
    </lineage>
</organism>
<reference evidence="3" key="1">
    <citation type="submission" date="2019-06" db="EMBL/GenBank/DDBJ databases">
        <title>Draft genome sequence of the griseofulvin-producing fungus Xylaria cubensis strain G536.</title>
        <authorList>
            <person name="Mead M.E."/>
            <person name="Raja H.A."/>
            <person name="Steenwyk J.L."/>
            <person name="Knowles S.L."/>
            <person name="Oberlies N.H."/>
            <person name="Rokas A."/>
        </authorList>
    </citation>
    <scope>NUCLEOTIDE SEQUENCE [LARGE SCALE GENOMIC DNA]</scope>
    <source>
        <strain evidence="3">G536</strain>
    </source>
</reference>
<dbReference type="Proteomes" id="UP000319160">
    <property type="component" value="Unassembled WGS sequence"/>
</dbReference>
<keyword evidence="3" id="KW-1185">Reference proteome</keyword>
<dbReference type="PANTHER" id="PTHR43157">
    <property type="entry name" value="PHOSPHATIDYLINOSITOL-GLYCAN BIOSYNTHESIS CLASS F PROTEIN-RELATED"/>
    <property type="match status" value="1"/>
</dbReference>
<dbReference type="Pfam" id="PF00106">
    <property type="entry name" value="adh_short"/>
    <property type="match status" value="1"/>
</dbReference>
<proteinExistence type="predicted"/>
<dbReference type="OrthoDB" id="542013at2759"/>